<dbReference type="Pfam" id="PF07690">
    <property type="entry name" value="MFS_1"/>
    <property type="match status" value="1"/>
</dbReference>
<dbReference type="InterPro" id="IPR020846">
    <property type="entry name" value="MFS_dom"/>
</dbReference>
<accession>A0A6B0GPJ9</accession>
<dbReference type="PROSITE" id="PS50850">
    <property type="entry name" value="MFS"/>
    <property type="match status" value="1"/>
</dbReference>
<dbReference type="Proteomes" id="UP000451471">
    <property type="component" value="Unassembled WGS sequence"/>
</dbReference>
<sequence>MPRLTDDGKGTILGTVAAGWFVVLGMRFVVPALLPFVREEFTFSGTVAGVVVSVVWLTYALMQFPAGAMVDRIGERPLIAGSLLLGGVSMLVFYVAPSVGVFVLACALFGFGTGLFGSPRATILTRTFRENDGVAFGVVLAAGSLGAAGLPIVTTWVTEAWGWRSAFGLVAPLFLVLGVVSWLTLPEDGASGAVDVSVGAVRDAVANRAVVLAVVAITALLFALQGLTAFLPTYLVEQKGVSERTAATVYALLFVSGGLSQWLAGSAADRFGHHRVLLVVSAVSVLPLVALPFVDGLLALSAVALALGVRLATGPVSNGYIVRLLAEEVQGTAWGLLRTTFFVVGSLGSVVVGAMADAQLFDAAFLLLAALTGFAAVVYVFLPRRSQAL</sequence>
<evidence type="ECO:0000256" key="4">
    <source>
        <dbReference type="ARBA" id="ARBA00022989"/>
    </source>
</evidence>
<evidence type="ECO:0000256" key="1">
    <source>
        <dbReference type="ARBA" id="ARBA00004651"/>
    </source>
</evidence>
<dbReference type="InterPro" id="IPR050189">
    <property type="entry name" value="MFS_Efflux_Transporters"/>
</dbReference>
<proteinExistence type="predicted"/>
<dbReference type="EMBL" id="WSZK01000038">
    <property type="protein sequence ID" value="MWG36650.1"/>
    <property type="molecule type" value="Genomic_DNA"/>
</dbReference>
<reference evidence="8 9" key="1">
    <citation type="submission" date="2019-12" db="EMBL/GenBank/DDBJ databases">
        <title>Halocatena pleomorpha gen. nov. sp. nov., an extremely halophilic archaeon of family Halobacteriaceae isolated from saltpan soil.</title>
        <authorList>
            <person name="Pal Y."/>
            <person name="Verma A."/>
            <person name="Krishnamurthi S."/>
            <person name="Kumar P."/>
        </authorList>
    </citation>
    <scope>NUCLEOTIDE SEQUENCE [LARGE SCALE GENOMIC DNA]</scope>
    <source>
        <strain evidence="8 9">JCM 16495</strain>
    </source>
</reference>
<dbReference type="PANTHER" id="PTHR43124:SF3">
    <property type="entry name" value="CHLORAMPHENICOL EFFLUX PUMP RV0191"/>
    <property type="match status" value="1"/>
</dbReference>
<evidence type="ECO:0000259" key="7">
    <source>
        <dbReference type="PROSITE" id="PS50850"/>
    </source>
</evidence>
<keyword evidence="2" id="KW-1003">Cell membrane</keyword>
<feature type="transmembrane region" description="Helical" evidence="6">
    <location>
        <begin position="46"/>
        <end position="66"/>
    </location>
</feature>
<evidence type="ECO:0000256" key="6">
    <source>
        <dbReference type="SAM" id="Phobius"/>
    </source>
</evidence>
<comment type="caution">
    <text evidence="8">The sequence shown here is derived from an EMBL/GenBank/DDBJ whole genome shotgun (WGS) entry which is preliminary data.</text>
</comment>
<organism evidence="8 9">
    <name type="scientific">Halomarina oriensis</name>
    <dbReference type="NCBI Taxonomy" id="671145"/>
    <lineage>
        <taxon>Archaea</taxon>
        <taxon>Methanobacteriati</taxon>
        <taxon>Methanobacteriota</taxon>
        <taxon>Stenosarchaea group</taxon>
        <taxon>Halobacteria</taxon>
        <taxon>Halobacteriales</taxon>
        <taxon>Natronomonadaceae</taxon>
        <taxon>Halomarina</taxon>
    </lineage>
</organism>
<name>A0A6B0GPJ9_9EURY</name>
<dbReference type="RefSeq" id="WP_158206303.1">
    <property type="nucleotide sequence ID" value="NZ_WSZK01000038.1"/>
</dbReference>
<evidence type="ECO:0000256" key="5">
    <source>
        <dbReference type="ARBA" id="ARBA00023136"/>
    </source>
</evidence>
<feature type="transmembrane region" description="Helical" evidence="6">
    <location>
        <begin position="300"/>
        <end position="321"/>
    </location>
</feature>
<gene>
    <name evidence="8" type="ORF">GQS65_19530</name>
</gene>
<keyword evidence="5 6" id="KW-0472">Membrane</keyword>
<dbReference type="SUPFAM" id="SSF103473">
    <property type="entry name" value="MFS general substrate transporter"/>
    <property type="match status" value="1"/>
</dbReference>
<dbReference type="AlphaFoldDB" id="A0A6B0GPJ9"/>
<keyword evidence="9" id="KW-1185">Reference proteome</keyword>
<dbReference type="PANTHER" id="PTHR43124">
    <property type="entry name" value="PURINE EFFLUX PUMP PBUE"/>
    <property type="match status" value="1"/>
</dbReference>
<feature type="transmembrane region" description="Helical" evidence="6">
    <location>
        <begin position="360"/>
        <end position="382"/>
    </location>
</feature>
<evidence type="ECO:0000313" key="9">
    <source>
        <dbReference type="Proteomes" id="UP000451471"/>
    </source>
</evidence>
<keyword evidence="3 6" id="KW-0812">Transmembrane</keyword>
<dbReference type="Gene3D" id="1.20.1250.20">
    <property type="entry name" value="MFS general substrate transporter like domains"/>
    <property type="match status" value="2"/>
</dbReference>
<feature type="transmembrane region" description="Helical" evidence="6">
    <location>
        <begin position="165"/>
        <end position="185"/>
    </location>
</feature>
<keyword evidence="4 6" id="KW-1133">Transmembrane helix</keyword>
<dbReference type="InterPro" id="IPR011701">
    <property type="entry name" value="MFS"/>
</dbReference>
<evidence type="ECO:0000256" key="2">
    <source>
        <dbReference type="ARBA" id="ARBA00022475"/>
    </source>
</evidence>
<feature type="transmembrane region" description="Helical" evidence="6">
    <location>
        <begin position="102"/>
        <end position="121"/>
    </location>
</feature>
<feature type="transmembrane region" description="Helical" evidence="6">
    <location>
        <begin position="247"/>
        <end position="264"/>
    </location>
</feature>
<protein>
    <submittedName>
        <fullName evidence="8">MFS transporter</fullName>
    </submittedName>
</protein>
<dbReference type="InterPro" id="IPR036259">
    <property type="entry name" value="MFS_trans_sf"/>
</dbReference>
<evidence type="ECO:0000256" key="3">
    <source>
        <dbReference type="ARBA" id="ARBA00022692"/>
    </source>
</evidence>
<feature type="transmembrane region" description="Helical" evidence="6">
    <location>
        <begin position="276"/>
        <end position="294"/>
    </location>
</feature>
<feature type="transmembrane region" description="Helical" evidence="6">
    <location>
        <begin position="12"/>
        <end position="34"/>
    </location>
</feature>
<dbReference type="OrthoDB" id="204820at2157"/>
<dbReference type="GO" id="GO:0022857">
    <property type="term" value="F:transmembrane transporter activity"/>
    <property type="evidence" value="ECO:0007669"/>
    <property type="project" value="InterPro"/>
</dbReference>
<comment type="subcellular location">
    <subcellularLocation>
        <location evidence="1">Cell membrane</location>
        <topology evidence="1">Multi-pass membrane protein</topology>
    </subcellularLocation>
</comment>
<feature type="transmembrane region" description="Helical" evidence="6">
    <location>
        <begin position="133"/>
        <end position="153"/>
    </location>
</feature>
<evidence type="ECO:0000313" key="8">
    <source>
        <dbReference type="EMBL" id="MWG36650.1"/>
    </source>
</evidence>
<dbReference type="GO" id="GO:0005886">
    <property type="term" value="C:plasma membrane"/>
    <property type="evidence" value="ECO:0007669"/>
    <property type="project" value="UniProtKB-SubCell"/>
</dbReference>
<feature type="transmembrane region" description="Helical" evidence="6">
    <location>
        <begin position="78"/>
        <end position="96"/>
    </location>
</feature>
<feature type="domain" description="Major facilitator superfamily (MFS) profile" evidence="7">
    <location>
        <begin position="12"/>
        <end position="387"/>
    </location>
</feature>
<feature type="transmembrane region" description="Helical" evidence="6">
    <location>
        <begin position="205"/>
        <end position="227"/>
    </location>
</feature>
<feature type="transmembrane region" description="Helical" evidence="6">
    <location>
        <begin position="333"/>
        <end position="354"/>
    </location>
</feature>